<dbReference type="PANTHER" id="PTHR21599">
    <property type="entry name" value="GLYCERATE KINASE"/>
    <property type="match status" value="1"/>
</dbReference>
<evidence type="ECO:0000313" key="6">
    <source>
        <dbReference type="Proteomes" id="UP001237207"/>
    </source>
</evidence>
<dbReference type="GO" id="GO:0008887">
    <property type="term" value="F:glycerate kinase activity"/>
    <property type="evidence" value="ECO:0007669"/>
    <property type="project" value="UniProtKB-UniRule"/>
</dbReference>
<keyword evidence="2 4" id="KW-0808">Transferase</keyword>
<evidence type="ECO:0000313" key="5">
    <source>
        <dbReference type="EMBL" id="MDQ0214099.1"/>
    </source>
</evidence>
<evidence type="ECO:0000256" key="3">
    <source>
        <dbReference type="ARBA" id="ARBA00022777"/>
    </source>
</evidence>
<organism evidence="5 6">
    <name type="scientific">Oikeobacillus pervagus</name>
    <dbReference type="NCBI Taxonomy" id="1325931"/>
    <lineage>
        <taxon>Bacteria</taxon>
        <taxon>Bacillati</taxon>
        <taxon>Bacillota</taxon>
        <taxon>Bacilli</taxon>
        <taxon>Bacillales</taxon>
        <taxon>Bacillaceae</taxon>
        <taxon>Oikeobacillus</taxon>
    </lineage>
</organism>
<accession>A0AAJ1SWY5</accession>
<evidence type="ECO:0000256" key="4">
    <source>
        <dbReference type="PIRNR" id="PIRNR006078"/>
    </source>
</evidence>
<dbReference type="NCBIfam" id="TIGR00045">
    <property type="entry name" value="glycerate kinase"/>
    <property type="match status" value="1"/>
</dbReference>
<dbReference type="InterPro" id="IPR018197">
    <property type="entry name" value="Glycerate_kinase_RE-like"/>
</dbReference>
<gene>
    <name evidence="5" type="ORF">J2S13_000495</name>
</gene>
<evidence type="ECO:0000256" key="2">
    <source>
        <dbReference type="ARBA" id="ARBA00022679"/>
    </source>
</evidence>
<dbReference type="EC" id="2.7.1.31" evidence="5"/>
<dbReference type="Proteomes" id="UP001237207">
    <property type="component" value="Unassembled WGS sequence"/>
</dbReference>
<dbReference type="Pfam" id="PF02595">
    <property type="entry name" value="Gly_kinase"/>
    <property type="match status" value="1"/>
</dbReference>
<dbReference type="InterPro" id="IPR018193">
    <property type="entry name" value="Glyc_kinase_flavodox-like_fold"/>
</dbReference>
<dbReference type="RefSeq" id="WP_307256089.1">
    <property type="nucleotide sequence ID" value="NZ_JAUSUC010000004.1"/>
</dbReference>
<dbReference type="Gene3D" id="3.90.1510.10">
    <property type="entry name" value="Glycerate kinase, domain 2"/>
    <property type="match status" value="1"/>
</dbReference>
<evidence type="ECO:0000256" key="1">
    <source>
        <dbReference type="ARBA" id="ARBA00006284"/>
    </source>
</evidence>
<reference evidence="5" key="1">
    <citation type="submission" date="2023-07" db="EMBL/GenBank/DDBJ databases">
        <title>Genomic Encyclopedia of Type Strains, Phase IV (KMG-IV): sequencing the most valuable type-strain genomes for metagenomic binning, comparative biology and taxonomic classification.</title>
        <authorList>
            <person name="Goeker M."/>
        </authorList>
    </citation>
    <scope>NUCLEOTIDE SEQUENCE</scope>
    <source>
        <strain evidence="5">DSM 23947</strain>
    </source>
</reference>
<protein>
    <submittedName>
        <fullName evidence="5">Glycerate kinase</fullName>
        <ecNumber evidence="5">2.7.1.31</ecNumber>
    </submittedName>
</protein>
<dbReference type="AlphaFoldDB" id="A0AAJ1SWY5"/>
<proteinExistence type="inferred from homology"/>
<sequence length="381" mass="41157">MKVMIAPDSFKGSLSANQVGEAIKRGILKGMRNAHIEIIPMADGGEGTVDVLLQQHHEAESHRITVHNPIMSPIEATYITFTASDEQVAWIECAESSGLTLINEHERNPMNTNTYGLGEQIKAAIERGIPHIMVSLGGSATNDGGLGMLQALGWQLFDIDGKLLPPTGNPLLKVENICDQYVPASVKNTRFTVVCDVQNPFYGPNGAAYIFARQKGAKDDQIAILDQGLHRLCEIFLHQYGINVQKVDGSGAAGGLGGALLAALDGTIVSGIDTIIQLNKVEEKVKQADLIITGEGSIDHQTLMGKVPFGIAKLAKKYDKPVVGLGGRVDMNLESLNDYFDGIFSIQTECLPIEEAIQPTIASTQLEVTAEQIFRLFNRLI</sequence>
<dbReference type="Gene3D" id="3.40.50.10350">
    <property type="entry name" value="Glycerate kinase, domain 1"/>
    <property type="match status" value="1"/>
</dbReference>
<keyword evidence="3 4" id="KW-0418">Kinase</keyword>
<dbReference type="GO" id="GO:0031388">
    <property type="term" value="P:organic acid phosphorylation"/>
    <property type="evidence" value="ECO:0007669"/>
    <property type="project" value="UniProtKB-UniRule"/>
</dbReference>
<dbReference type="EMBL" id="JAUSUC010000004">
    <property type="protein sequence ID" value="MDQ0214099.1"/>
    <property type="molecule type" value="Genomic_DNA"/>
</dbReference>
<comment type="similarity">
    <text evidence="1 4">Belongs to the glycerate kinase type-1 family.</text>
</comment>
<dbReference type="SUPFAM" id="SSF110738">
    <property type="entry name" value="Glycerate kinase I"/>
    <property type="match status" value="1"/>
</dbReference>
<dbReference type="PIRSF" id="PIRSF006078">
    <property type="entry name" value="GlxK"/>
    <property type="match status" value="1"/>
</dbReference>
<dbReference type="InterPro" id="IPR004381">
    <property type="entry name" value="Glycerate_kinase"/>
</dbReference>
<dbReference type="InterPro" id="IPR036129">
    <property type="entry name" value="Glycerate_kinase_sf"/>
</dbReference>
<keyword evidence="6" id="KW-1185">Reference proteome</keyword>
<comment type="caution">
    <text evidence="5">The sequence shown here is derived from an EMBL/GenBank/DDBJ whole genome shotgun (WGS) entry which is preliminary data.</text>
</comment>
<name>A0AAJ1SWY5_9BACI</name>
<dbReference type="PANTHER" id="PTHR21599:SF0">
    <property type="entry name" value="GLYCERATE KINASE"/>
    <property type="match status" value="1"/>
</dbReference>